<feature type="transmembrane region" description="Helical" evidence="5">
    <location>
        <begin position="40"/>
        <end position="63"/>
    </location>
</feature>
<dbReference type="OrthoDB" id="4550662at2"/>
<dbReference type="HAMAP" id="MF_01572">
    <property type="entry name" value="UPF0397"/>
    <property type="match status" value="1"/>
</dbReference>
<feature type="transmembrane region" description="Helical" evidence="5">
    <location>
        <begin position="6"/>
        <end position="28"/>
    </location>
</feature>
<dbReference type="Pfam" id="PF07155">
    <property type="entry name" value="ECF-ribofla_trS"/>
    <property type="match status" value="1"/>
</dbReference>
<dbReference type="GO" id="GO:0005886">
    <property type="term" value="C:plasma membrane"/>
    <property type="evidence" value="ECO:0007669"/>
    <property type="project" value="UniProtKB-SubCell"/>
</dbReference>
<keyword evidence="1 5" id="KW-1003">Cell membrane</keyword>
<evidence type="ECO:0000256" key="3">
    <source>
        <dbReference type="ARBA" id="ARBA00022989"/>
    </source>
</evidence>
<keyword evidence="3 5" id="KW-1133">Transmembrane helix</keyword>
<reference evidence="7" key="1">
    <citation type="submission" date="2016-09" db="EMBL/GenBank/DDBJ databases">
        <title>Draft genome sequence of a novel species of the family Streptococcaceae isolated from flowers.</title>
        <authorList>
            <person name="Chuah L.-O."/>
            <person name="Yap K.-P."/>
            <person name="Thong K.L."/>
            <person name="Liong M.T."/>
            <person name="Ahmad R."/>
            <person name="Rusul G."/>
        </authorList>
    </citation>
    <scope>NUCLEOTIDE SEQUENCE [LARGE SCALE GENOMIC DNA]</scope>
    <source>
        <strain evidence="7">DF1</strain>
    </source>
</reference>
<evidence type="ECO:0000256" key="1">
    <source>
        <dbReference type="ARBA" id="ARBA00022475"/>
    </source>
</evidence>
<dbReference type="STRING" id="1859473.BG261_01135"/>
<organism evidence="6 7">
    <name type="scientific">Floricoccus tropicus</name>
    <dbReference type="NCBI Taxonomy" id="1859473"/>
    <lineage>
        <taxon>Bacteria</taxon>
        <taxon>Bacillati</taxon>
        <taxon>Bacillota</taxon>
        <taxon>Bacilli</taxon>
        <taxon>Lactobacillales</taxon>
        <taxon>Streptococcaceae</taxon>
        <taxon>Floricoccus</taxon>
    </lineage>
</organism>
<dbReference type="PANTHER" id="PTHR37815">
    <property type="entry name" value="UPF0397 PROTEIN BC_2624-RELATED"/>
    <property type="match status" value="1"/>
</dbReference>
<comment type="subcellular location">
    <subcellularLocation>
        <location evidence="5">Cell membrane</location>
        <topology evidence="5">Multi-pass membrane protein</topology>
    </subcellularLocation>
</comment>
<feature type="transmembrane region" description="Helical" evidence="5">
    <location>
        <begin position="75"/>
        <end position="93"/>
    </location>
</feature>
<gene>
    <name evidence="6" type="ORF">BG261_01135</name>
</gene>
<evidence type="ECO:0000313" key="6">
    <source>
        <dbReference type="EMBL" id="OFI50511.1"/>
    </source>
</evidence>
<comment type="similarity">
    <text evidence="5">Belongs to the UPF0397 family.</text>
</comment>
<feature type="transmembrane region" description="Helical" evidence="5">
    <location>
        <begin position="113"/>
        <end position="135"/>
    </location>
</feature>
<feature type="transmembrane region" description="Helical" evidence="5">
    <location>
        <begin position="147"/>
        <end position="169"/>
    </location>
</feature>
<proteinExistence type="inferred from homology"/>
<comment type="caution">
    <text evidence="6">The sequence shown here is derived from an EMBL/GenBank/DDBJ whole genome shotgun (WGS) entry which is preliminary data.</text>
</comment>
<evidence type="ECO:0000256" key="4">
    <source>
        <dbReference type="ARBA" id="ARBA00023136"/>
    </source>
</evidence>
<sequence>MKKLSVKSVVATGIGAALFVIVGLFIRIPLFPNTDIQLQYAVLSLFAGLFGPIPGFLIGFIGHTLKDSIAYGAPWWTWSIASGLLGVVLAYAVNSTDLENGIFGKSQIIRFNIIQIIGNIVIWSVLAPIGDILIYSEPSNKVFTQGMIASVSNIITVGIGGTALLVLYAKTRTKEGSLTKD</sequence>
<dbReference type="AlphaFoldDB" id="A0A1E8GQJ0"/>
<dbReference type="InterPro" id="IPR009825">
    <property type="entry name" value="ECF_substrate-spec-like"/>
</dbReference>
<name>A0A1E8GQJ0_9LACT</name>
<evidence type="ECO:0000313" key="7">
    <source>
        <dbReference type="Proteomes" id="UP000178622"/>
    </source>
</evidence>
<accession>A0A1E8GQJ0</accession>
<dbReference type="PANTHER" id="PTHR37815:SF3">
    <property type="entry name" value="UPF0397 PROTEIN SPR0429"/>
    <property type="match status" value="1"/>
</dbReference>
<dbReference type="RefSeq" id="WP_070787819.1">
    <property type="nucleotide sequence ID" value="NZ_MKIR01000001.1"/>
</dbReference>
<protein>
    <recommendedName>
        <fullName evidence="5">UPF0397 protein BG261_01135</fullName>
    </recommendedName>
</protein>
<keyword evidence="7" id="KW-1185">Reference proteome</keyword>
<keyword evidence="4 5" id="KW-0472">Membrane</keyword>
<dbReference type="InterPro" id="IPR022914">
    <property type="entry name" value="UPF0397"/>
</dbReference>
<keyword evidence="2 5" id="KW-0812">Transmembrane</keyword>
<dbReference type="Gene3D" id="1.10.1760.20">
    <property type="match status" value="1"/>
</dbReference>
<dbReference type="NCBIfam" id="NF010182">
    <property type="entry name" value="PRK13661.1"/>
    <property type="match status" value="1"/>
</dbReference>
<dbReference type="EMBL" id="MKIR01000001">
    <property type="protein sequence ID" value="OFI50511.1"/>
    <property type="molecule type" value="Genomic_DNA"/>
</dbReference>
<evidence type="ECO:0000256" key="2">
    <source>
        <dbReference type="ARBA" id="ARBA00022692"/>
    </source>
</evidence>
<dbReference type="Proteomes" id="UP000178622">
    <property type="component" value="Unassembled WGS sequence"/>
</dbReference>
<evidence type="ECO:0000256" key="5">
    <source>
        <dbReference type="HAMAP-Rule" id="MF_01572"/>
    </source>
</evidence>